<evidence type="ECO:0000259" key="7">
    <source>
        <dbReference type="PROSITE" id="PS50850"/>
    </source>
</evidence>
<dbReference type="GO" id="GO:0022857">
    <property type="term" value="F:transmembrane transporter activity"/>
    <property type="evidence" value="ECO:0007669"/>
    <property type="project" value="InterPro"/>
</dbReference>
<dbReference type="Pfam" id="PF07690">
    <property type="entry name" value="MFS_1"/>
    <property type="match status" value="1"/>
</dbReference>
<dbReference type="EMBL" id="LR729796">
    <property type="protein sequence ID" value="VWP01939.1"/>
    <property type="molecule type" value="Genomic_DNA"/>
</dbReference>
<keyword evidence="2" id="KW-0813">Transport</keyword>
<feature type="domain" description="Major facilitator superfamily (MFS) profile" evidence="7">
    <location>
        <begin position="37"/>
        <end position="450"/>
    </location>
</feature>
<feature type="transmembrane region" description="Helical" evidence="6">
    <location>
        <begin position="199"/>
        <end position="217"/>
    </location>
</feature>
<keyword evidence="5 6" id="KW-0472">Membrane</keyword>
<dbReference type="FunFam" id="1.20.1250.20:FF:000018">
    <property type="entry name" value="MFS transporter permease"/>
    <property type="match status" value="1"/>
</dbReference>
<dbReference type="InterPro" id="IPR036259">
    <property type="entry name" value="MFS_trans_sf"/>
</dbReference>
<sequence>MDTFTDHEKLSTEAVIVEDSMPSVDHGAVLRKLDLRLVPPVGILYLLCFLDRANIGNAKVAGLVSDLHLTGVQFNLCVAITLIPYSLLEVPSNIALKMVGPSRWLPIIMFVWGSILVSMAFVRSLGGLMTARVFLGSAEAGLLPGLTYYLSAWYPKSAQAKRIGIMYSGVSLAGAFGGLLAYAIEKMNGYDSLTGSDRFLLEGLLTVLVATAFYFYMYDYPENATFLTDAERTWLLETIKNDSAGGSKQFKREFIFQALRDPKAYVFMAMFFLGAVPAVSFTVFLPTIIHGLGYSSTHAQLLSIPPNATGCAFTLIASYFSDKRCIRGPFILVGCSVAIVGYVMLIATKTPAIQYCGSVIVAAGLFPSVSTLVAWAGGNFAGEVKRAVVIAIIIGFGNLGGIVLCALTMLRLHVLNRSKIAACEREGITADKFDVFSELGDSSPLFRYTL</sequence>
<evidence type="ECO:0000256" key="3">
    <source>
        <dbReference type="ARBA" id="ARBA00022692"/>
    </source>
</evidence>
<feature type="transmembrane region" description="Helical" evidence="6">
    <location>
        <begin position="301"/>
        <end position="320"/>
    </location>
</feature>
<reference evidence="8" key="1">
    <citation type="submission" date="2019-10" db="EMBL/GenBank/DDBJ databases">
        <authorList>
            <person name="Nor Muhammad N."/>
        </authorList>
    </citation>
    <scope>NUCLEOTIDE SEQUENCE</scope>
</reference>
<dbReference type="SUPFAM" id="SSF103473">
    <property type="entry name" value="MFS general substrate transporter"/>
    <property type="match status" value="1"/>
</dbReference>
<evidence type="ECO:0000313" key="8">
    <source>
        <dbReference type="EMBL" id="VWP01939.1"/>
    </source>
</evidence>
<accession>A0A5K1K8U6</accession>
<evidence type="ECO:0000256" key="4">
    <source>
        <dbReference type="ARBA" id="ARBA00022989"/>
    </source>
</evidence>
<dbReference type="InterPro" id="IPR020846">
    <property type="entry name" value="MFS_dom"/>
</dbReference>
<dbReference type="PANTHER" id="PTHR43791:SF19">
    <property type="entry name" value="TRANSPORTER, PUTATIVE (AFU_ORTHOLOGUE AFUA_1G01812)-RELATED"/>
    <property type="match status" value="1"/>
</dbReference>
<keyword evidence="3 6" id="KW-0812">Transmembrane</keyword>
<feature type="transmembrane region" description="Helical" evidence="6">
    <location>
        <begin position="387"/>
        <end position="410"/>
    </location>
</feature>
<dbReference type="GO" id="GO:0016020">
    <property type="term" value="C:membrane"/>
    <property type="evidence" value="ECO:0007669"/>
    <property type="project" value="UniProtKB-SubCell"/>
</dbReference>
<evidence type="ECO:0000256" key="6">
    <source>
        <dbReference type="SAM" id="Phobius"/>
    </source>
</evidence>
<evidence type="ECO:0000256" key="5">
    <source>
        <dbReference type="ARBA" id="ARBA00023136"/>
    </source>
</evidence>
<protein>
    <submittedName>
        <fullName evidence="8">PKS_ER domain-containing protein</fullName>
    </submittedName>
</protein>
<dbReference type="Gene3D" id="1.20.1250.20">
    <property type="entry name" value="MFS general substrate transporter like domains"/>
    <property type="match status" value="2"/>
</dbReference>
<feature type="transmembrane region" description="Helical" evidence="6">
    <location>
        <begin position="163"/>
        <end position="184"/>
    </location>
</feature>
<feature type="transmembrane region" description="Helical" evidence="6">
    <location>
        <begin position="264"/>
        <end position="289"/>
    </location>
</feature>
<proteinExistence type="predicted"/>
<dbReference type="InterPro" id="IPR011701">
    <property type="entry name" value="MFS"/>
</dbReference>
<feature type="transmembrane region" description="Helical" evidence="6">
    <location>
        <begin position="352"/>
        <end position="375"/>
    </location>
</feature>
<gene>
    <name evidence="8" type="primary">Q0UA24</name>
</gene>
<dbReference type="PANTHER" id="PTHR43791">
    <property type="entry name" value="PERMEASE-RELATED"/>
    <property type="match status" value="1"/>
</dbReference>
<feature type="transmembrane region" description="Helical" evidence="6">
    <location>
        <begin position="133"/>
        <end position="151"/>
    </location>
</feature>
<dbReference type="PROSITE" id="PS50850">
    <property type="entry name" value="MFS"/>
    <property type="match status" value="1"/>
</dbReference>
<evidence type="ECO:0000256" key="2">
    <source>
        <dbReference type="ARBA" id="ARBA00022448"/>
    </source>
</evidence>
<feature type="transmembrane region" description="Helical" evidence="6">
    <location>
        <begin position="326"/>
        <end position="345"/>
    </location>
</feature>
<evidence type="ECO:0000256" key="1">
    <source>
        <dbReference type="ARBA" id="ARBA00004141"/>
    </source>
</evidence>
<comment type="subcellular location">
    <subcellularLocation>
        <location evidence="1">Membrane</location>
        <topology evidence="1">Multi-pass membrane protein</topology>
    </subcellularLocation>
</comment>
<feature type="transmembrane region" description="Helical" evidence="6">
    <location>
        <begin position="107"/>
        <end position="126"/>
    </location>
</feature>
<keyword evidence="4 6" id="KW-1133">Transmembrane helix</keyword>
<dbReference type="AlphaFoldDB" id="A0A5K1K8U6"/>
<organism evidence="8">
    <name type="scientific">Ganoderma boninense</name>
    <dbReference type="NCBI Taxonomy" id="34458"/>
    <lineage>
        <taxon>Eukaryota</taxon>
        <taxon>Fungi</taxon>
        <taxon>Dikarya</taxon>
        <taxon>Basidiomycota</taxon>
        <taxon>Agaricomycotina</taxon>
        <taxon>Agaricomycetes</taxon>
        <taxon>Polyporales</taxon>
        <taxon>Polyporaceae</taxon>
        <taxon>Ganoderma</taxon>
    </lineage>
</organism>
<name>A0A5K1K8U6_9APHY</name>